<comment type="caution">
    <text evidence="3">The sequence shown here is derived from an EMBL/GenBank/DDBJ whole genome shotgun (WGS) entry which is preliminary data.</text>
</comment>
<gene>
    <name evidence="3" type="ORF">QIS99_21125</name>
</gene>
<evidence type="ECO:0000313" key="4">
    <source>
        <dbReference type="Proteomes" id="UP001224661"/>
    </source>
</evidence>
<keyword evidence="2" id="KW-1133">Transmembrane helix</keyword>
<evidence type="ECO:0000256" key="1">
    <source>
        <dbReference type="SAM" id="MobiDB-lite"/>
    </source>
</evidence>
<protein>
    <submittedName>
        <fullName evidence="3">Uncharacterized protein</fullName>
    </submittedName>
</protein>
<feature type="transmembrane region" description="Helical" evidence="2">
    <location>
        <begin position="91"/>
        <end position="112"/>
    </location>
</feature>
<evidence type="ECO:0000313" key="3">
    <source>
        <dbReference type="EMBL" id="MDI3388688.1"/>
    </source>
</evidence>
<sequence>MRGVTVANWWVHEARRCGRQAFVLPVLAALVAGATTATGQGSGMLLSRSLLTCAVPMATALACAAVVAREPMAELHLSLSTPYRRTVARRLAWPAAVTAVAAVALVNLPAAGDLPLDAATALVELAGLTVLLSGCAVWATVRTGSAAPAAGLVSAAVLAKLLLVDRVVPAGLVQAVPALLVGAVLTALALRGLGPDGRPDPNRRTGPGQHNAPTGSGQNDARPGPGEAW</sequence>
<dbReference type="Proteomes" id="UP001224661">
    <property type="component" value="Unassembled WGS sequence"/>
</dbReference>
<proteinExistence type="predicted"/>
<feature type="transmembrane region" description="Helical" evidence="2">
    <location>
        <begin position="146"/>
        <end position="163"/>
    </location>
</feature>
<name>A0ABT6RY46_9ACTN</name>
<evidence type="ECO:0000256" key="2">
    <source>
        <dbReference type="SAM" id="Phobius"/>
    </source>
</evidence>
<keyword evidence="2" id="KW-0812">Transmembrane</keyword>
<dbReference type="EMBL" id="JASCIR010000019">
    <property type="protein sequence ID" value="MDI3388688.1"/>
    <property type="molecule type" value="Genomic_DNA"/>
</dbReference>
<feature type="transmembrane region" description="Helical" evidence="2">
    <location>
        <begin position="175"/>
        <end position="194"/>
    </location>
</feature>
<feature type="transmembrane region" description="Helical" evidence="2">
    <location>
        <begin position="118"/>
        <end position="139"/>
    </location>
</feature>
<organism evidence="3 4">
    <name type="scientific">Streptomyces solicavernae</name>
    <dbReference type="NCBI Taxonomy" id="3043614"/>
    <lineage>
        <taxon>Bacteria</taxon>
        <taxon>Bacillati</taxon>
        <taxon>Actinomycetota</taxon>
        <taxon>Actinomycetes</taxon>
        <taxon>Kitasatosporales</taxon>
        <taxon>Streptomycetaceae</taxon>
        <taxon>Streptomyces</taxon>
    </lineage>
</organism>
<dbReference type="RefSeq" id="WP_282515141.1">
    <property type="nucleotide sequence ID" value="NZ_JASCIR010000019.1"/>
</dbReference>
<reference evidence="3 4" key="1">
    <citation type="submission" date="2023-05" db="EMBL/GenBank/DDBJ databases">
        <title>Draft genome sequence of Streptomyces sp. B-S-A8 isolated from a cave soil in Thailand.</title>
        <authorList>
            <person name="Chamroensaksri N."/>
            <person name="Muangham S."/>
        </authorList>
    </citation>
    <scope>NUCLEOTIDE SEQUENCE [LARGE SCALE GENOMIC DNA]</scope>
    <source>
        <strain evidence="3 4">B-S-A8</strain>
    </source>
</reference>
<feature type="transmembrane region" description="Helical" evidence="2">
    <location>
        <begin position="49"/>
        <end position="70"/>
    </location>
</feature>
<keyword evidence="4" id="KW-1185">Reference proteome</keyword>
<feature type="region of interest" description="Disordered" evidence="1">
    <location>
        <begin position="194"/>
        <end position="229"/>
    </location>
</feature>
<keyword evidence="2" id="KW-0472">Membrane</keyword>
<accession>A0ABT6RY46</accession>